<proteinExistence type="predicted"/>
<dbReference type="HOGENOM" id="CLU_543996_0_0_1"/>
<dbReference type="AlphaFoldDB" id="A0A081CHX4"/>
<protein>
    <recommendedName>
        <fullName evidence="5">Transmembrane protein</fullName>
    </recommendedName>
</protein>
<dbReference type="Proteomes" id="UP000053758">
    <property type="component" value="Unassembled WGS sequence"/>
</dbReference>
<dbReference type="EMBL" id="DF830079">
    <property type="protein sequence ID" value="GAK66270.1"/>
    <property type="molecule type" value="Genomic_DNA"/>
</dbReference>
<feature type="region of interest" description="Disordered" evidence="1">
    <location>
        <begin position="1"/>
        <end position="26"/>
    </location>
</feature>
<keyword evidence="4" id="KW-1185">Reference proteome</keyword>
<dbReference type="RefSeq" id="XP_014655515.1">
    <property type="nucleotide sequence ID" value="XM_014800029.1"/>
</dbReference>
<reference evidence="3" key="1">
    <citation type="submission" date="2014-07" db="EMBL/GenBank/DDBJ databases">
        <title>Draft genome sequence of the yeast Pseudozyma antarctica JCM 10317 known as a producer of lipase B which used in a wide range of industrial applications.</title>
        <authorList>
            <person name="Morita T."/>
            <person name="Saika A."/>
            <person name="Koike H."/>
        </authorList>
    </citation>
    <scope>NUCLEOTIDE SEQUENCE</scope>
    <source>
        <strain evidence="3">JCM 10317</strain>
    </source>
</reference>
<sequence>MTSVSASGMPSSNATSANATSQASPYVGTSPTIPSTSLMVSNTSDTALSLVTFGPLSACVSIPCLDNAAAPVLSNSTVVAQQQLDAWLGKLPTTTWCTTMAWTLRPDYSDPLNALARFQDQINQLFPAQNSTFAGRMLEAQPAGNASFFQPSSGAGLLLAPISGPRMMPTSLPVWMGAVMAGVVLVHLVALLLHVGAEITVLFPSIAARSNPLAESLPMQNESTATLVEPKIAPEDGKVDPPGYTAPVVQQAAVAGGDGQVPVARACRSAKRVCVPLLLLAALGMVGIAVVLNSKFAQGPVGVASSVVAASTAPMSTSAASTSASSVSVTSSVAEATSSVRRVSHASNATSADSTALPTGTLSMTRLIRRQTDFFPPSPSRSSSSESLAPTSTSTPSTLVTSLATPTSSSAVQSSSFSSPTPTSSLSTQSISPAATPAPVASTTDVPNEGRQLLVMERGSSMHRVWWIVMLDLVLWFVQRRRTRSQHALDKAHATLLPRPQ</sequence>
<feature type="compositionally biased region" description="Low complexity" evidence="1">
    <location>
        <begin position="380"/>
        <end position="445"/>
    </location>
</feature>
<keyword evidence="2" id="KW-0812">Transmembrane</keyword>
<name>A0A081CHX4_PSEA2</name>
<feature type="transmembrane region" description="Helical" evidence="2">
    <location>
        <begin position="273"/>
        <end position="292"/>
    </location>
</feature>
<evidence type="ECO:0000313" key="3">
    <source>
        <dbReference type="EMBL" id="GAK66270.1"/>
    </source>
</evidence>
<evidence type="ECO:0008006" key="5">
    <source>
        <dbReference type="Google" id="ProtNLM"/>
    </source>
</evidence>
<evidence type="ECO:0000256" key="2">
    <source>
        <dbReference type="SAM" id="Phobius"/>
    </source>
</evidence>
<evidence type="ECO:0000313" key="4">
    <source>
        <dbReference type="Proteomes" id="UP000053758"/>
    </source>
</evidence>
<keyword evidence="2" id="KW-0472">Membrane</keyword>
<organism evidence="3">
    <name type="scientific">Pseudozyma antarctica</name>
    <name type="common">Yeast</name>
    <name type="synonym">Candida antarctica</name>
    <dbReference type="NCBI Taxonomy" id="84753"/>
    <lineage>
        <taxon>Eukaryota</taxon>
        <taxon>Fungi</taxon>
        <taxon>Dikarya</taxon>
        <taxon>Basidiomycota</taxon>
        <taxon>Ustilaginomycotina</taxon>
        <taxon>Ustilaginomycetes</taxon>
        <taxon>Ustilaginales</taxon>
        <taxon>Ustilaginaceae</taxon>
        <taxon>Moesziomyces</taxon>
    </lineage>
</organism>
<dbReference type="GeneID" id="26305272"/>
<feature type="region of interest" description="Disordered" evidence="1">
    <location>
        <begin position="339"/>
        <end position="361"/>
    </location>
</feature>
<gene>
    <name evidence="3" type="ORF">PAN0_012c4492</name>
</gene>
<accession>A0A081CHX4</accession>
<feature type="compositionally biased region" description="Polar residues" evidence="1">
    <location>
        <begin position="345"/>
        <end position="361"/>
    </location>
</feature>
<feature type="region of interest" description="Disordered" evidence="1">
    <location>
        <begin position="373"/>
        <end position="445"/>
    </location>
</feature>
<feature type="compositionally biased region" description="Low complexity" evidence="1">
    <location>
        <begin position="11"/>
        <end position="24"/>
    </location>
</feature>
<keyword evidence="2" id="KW-1133">Transmembrane helix</keyword>
<evidence type="ECO:0000256" key="1">
    <source>
        <dbReference type="SAM" id="MobiDB-lite"/>
    </source>
</evidence>
<feature type="transmembrane region" description="Helical" evidence="2">
    <location>
        <begin position="172"/>
        <end position="193"/>
    </location>
</feature>
<feature type="compositionally biased region" description="Polar residues" evidence="1">
    <location>
        <begin position="1"/>
        <end position="10"/>
    </location>
</feature>